<keyword evidence="3" id="KW-0472">Membrane</keyword>
<accession>A0A8T0A250</accession>
<feature type="domain" description="RRM" evidence="4">
    <location>
        <begin position="59"/>
        <end position="124"/>
    </location>
</feature>
<sequence>MIMRRDADSYLILFSICNFAFYFYIKNYVRNKRSEYLWFWLFRAISYETNSKDPVLLRARVFVGNMNPKVGRDEIIQLFRAYGTLVGVTVFKGYAFVQFSQGSEADLAVSALNGYTWHGSPLGILPNCKLASTGFGGKPLTVATTPGIGVTKGMGKRNQNGQPQQVPSTDVQTKKMKNTQQETPEIIDVETPETVIQLNVGGTSYLTMVETLKKDKNSLLAQILTPEGLEANSKVAKRLDNGTLFIDRDGKLFAYILDFLRNGKLLLPENFHEMARFKEEVQFYQIEELIQQLIKEEVVEYAEN</sequence>
<dbReference type="SUPFAM" id="SSF54695">
    <property type="entry name" value="POZ domain"/>
    <property type="match status" value="1"/>
</dbReference>
<evidence type="ECO:0000256" key="2">
    <source>
        <dbReference type="SAM" id="MobiDB-lite"/>
    </source>
</evidence>
<dbReference type="GO" id="GO:0003723">
    <property type="term" value="F:RNA binding"/>
    <property type="evidence" value="ECO:0007669"/>
    <property type="project" value="UniProtKB-UniRule"/>
</dbReference>
<protein>
    <submittedName>
        <fullName evidence="5">RRM domain-containing protein</fullName>
    </submittedName>
</protein>
<dbReference type="Pfam" id="PF00076">
    <property type="entry name" value="RRM_1"/>
    <property type="match status" value="1"/>
</dbReference>
<dbReference type="InterPro" id="IPR000504">
    <property type="entry name" value="RRM_dom"/>
</dbReference>
<feature type="region of interest" description="Disordered" evidence="2">
    <location>
        <begin position="153"/>
        <end position="173"/>
    </location>
</feature>
<dbReference type="InterPro" id="IPR035979">
    <property type="entry name" value="RBD_domain_sf"/>
</dbReference>
<dbReference type="InterPro" id="IPR011333">
    <property type="entry name" value="SKP1/BTB/POZ_sf"/>
</dbReference>
<dbReference type="Gene3D" id="3.30.70.330">
    <property type="match status" value="1"/>
</dbReference>
<evidence type="ECO:0000259" key="4">
    <source>
        <dbReference type="PROSITE" id="PS50102"/>
    </source>
</evidence>
<reference evidence="5" key="1">
    <citation type="journal article" date="2020" name="Ecol. Evol.">
        <title>Genome structure and content of the rice root-knot nematode (Meloidogyne graminicola).</title>
        <authorList>
            <person name="Phan N.T."/>
            <person name="Danchin E.G.J."/>
            <person name="Klopp C."/>
            <person name="Perfus-Barbeoch L."/>
            <person name="Kozlowski D.K."/>
            <person name="Koutsovoulos G.D."/>
            <person name="Lopez-Roques C."/>
            <person name="Bouchez O."/>
            <person name="Zahm M."/>
            <person name="Besnard G."/>
            <person name="Bellafiore S."/>
        </authorList>
    </citation>
    <scope>NUCLEOTIDE SEQUENCE</scope>
    <source>
        <strain evidence="5">VN-18</strain>
    </source>
</reference>
<keyword evidence="3" id="KW-1133">Transmembrane helix</keyword>
<dbReference type="SMART" id="SM00360">
    <property type="entry name" value="RRM"/>
    <property type="match status" value="1"/>
</dbReference>
<organism evidence="5 6">
    <name type="scientific">Meloidogyne graminicola</name>
    <dbReference type="NCBI Taxonomy" id="189291"/>
    <lineage>
        <taxon>Eukaryota</taxon>
        <taxon>Metazoa</taxon>
        <taxon>Ecdysozoa</taxon>
        <taxon>Nematoda</taxon>
        <taxon>Chromadorea</taxon>
        <taxon>Rhabditida</taxon>
        <taxon>Tylenchina</taxon>
        <taxon>Tylenchomorpha</taxon>
        <taxon>Tylenchoidea</taxon>
        <taxon>Meloidogynidae</taxon>
        <taxon>Meloidogyninae</taxon>
        <taxon>Meloidogyne</taxon>
    </lineage>
</organism>
<dbReference type="OrthoDB" id="6730379at2759"/>
<dbReference type="PANTHER" id="PTHR14499">
    <property type="entry name" value="POTASSIUM CHANNEL TETRAMERIZATION DOMAIN-CONTAINING"/>
    <property type="match status" value="1"/>
</dbReference>
<feature type="compositionally biased region" description="Polar residues" evidence="2">
    <location>
        <begin position="157"/>
        <end position="171"/>
    </location>
</feature>
<proteinExistence type="predicted"/>
<dbReference type="Proteomes" id="UP000605970">
    <property type="component" value="Unassembled WGS sequence"/>
</dbReference>
<keyword evidence="3" id="KW-0812">Transmembrane</keyword>
<name>A0A8T0A250_9BILA</name>
<evidence type="ECO:0000313" key="6">
    <source>
        <dbReference type="Proteomes" id="UP000605970"/>
    </source>
</evidence>
<evidence type="ECO:0000256" key="1">
    <source>
        <dbReference type="PROSITE-ProRule" id="PRU00176"/>
    </source>
</evidence>
<dbReference type="GO" id="GO:0051260">
    <property type="term" value="P:protein homooligomerization"/>
    <property type="evidence" value="ECO:0007669"/>
    <property type="project" value="InterPro"/>
</dbReference>
<dbReference type="AlphaFoldDB" id="A0A8T0A250"/>
<keyword evidence="1" id="KW-0694">RNA-binding</keyword>
<dbReference type="SUPFAM" id="SSF54928">
    <property type="entry name" value="RNA-binding domain, RBD"/>
    <property type="match status" value="1"/>
</dbReference>
<dbReference type="InterPro" id="IPR003131">
    <property type="entry name" value="T1-type_BTB"/>
</dbReference>
<dbReference type="PROSITE" id="PS50102">
    <property type="entry name" value="RRM"/>
    <property type="match status" value="1"/>
</dbReference>
<dbReference type="InterPro" id="IPR012677">
    <property type="entry name" value="Nucleotide-bd_a/b_plait_sf"/>
</dbReference>
<dbReference type="Gene3D" id="3.30.710.10">
    <property type="entry name" value="Potassium Channel Kv1.1, Chain A"/>
    <property type="match status" value="1"/>
</dbReference>
<comment type="caution">
    <text evidence="5">The sequence shown here is derived from an EMBL/GenBank/DDBJ whole genome shotgun (WGS) entry which is preliminary data.</text>
</comment>
<evidence type="ECO:0000256" key="3">
    <source>
        <dbReference type="SAM" id="Phobius"/>
    </source>
</evidence>
<keyword evidence="6" id="KW-1185">Reference proteome</keyword>
<dbReference type="EMBL" id="JABEBT010000005">
    <property type="protein sequence ID" value="KAF7639465.1"/>
    <property type="molecule type" value="Genomic_DNA"/>
</dbReference>
<gene>
    <name evidence="5" type="ORF">Mgra_00001142</name>
</gene>
<feature type="transmembrane region" description="Helical" evidence="3">
    <location>
        <begin position="7"/>
        <end position="25"/>
    </location>
</feature>
<dbReference type="Pfam" id="PF02214">
    <property type="entry name" value="BTB_2"/>
    <property type="match status" value="1"/>
</dbReference>
<dbReference type="PANTHER" id="PTHR14499:SF136">
    <property type="entry name" value="GH08630P"/>
    <property type="match status" value="1"/>
</dbReference>
<evidence type="ECO:0000313" key="5">
    <source>
        <dbReference type="EMBL" id="KAF7639465.1"/>
    </source>
</evidence>